<keyword evidence="2" id="KW-1185">Reference proteome</keyword>
<name>A0A918ZCC8_9GAMM</name>
<sequence length="248" mass="26527">MINALVAIALAAPSGIPLESSPYLECTAARLQPFVRPTGVNQAWPVAAALPEELAQRPGRLLSDQGNIEDGYTHWLVVSTASRAAYVIELGGFAGTQKVYGPLPVSACKLAPVLGGTSSSRMQQVHREFYTIENAEAGVAQTVTTRYLWDAAAGQLIREKVWSHHPNGSDQHVVDRSESQVVELSECPTVVGFWLKELGIQAGGEGATVLGAAAKSSRVAFVLSCRLDPVGFSGNFTPQGKRYEDEHL</sequence>
<reference evidence="1" key="1">
    <citation type="journal article" date="2014" name="Int. J. Syst. Evol. Microbiol.">
        <title>Complete genome sequence of Corynebacterium casei LMG S-19264T (=DSM 44701T), isolated from a smear-ripened cheese.</title>
        <authorList>
            <consortium name="US DOE Joint Genome Institute (JGI-PGF)"/>
            <person name="Walter F."/>
            <person name="Albersmeier A."/>
            <person name="Kalinowski J."/>
            <person name="Ruckert C."/>
        </authorList>
    </citation>
    <scope>NUCLEOTIDE SEQUENCE</scope>
    <source>
        <strain evidence="1">KCTC 32020</strain>
    </source>
</reference>
<dbReference type="RefSeq" id="WP_189766663.1">
    <property type="nucleotide sequence ID" value="NZ_BNCF01000027.1"/>
</dbReference>
<evidence type="ECO:0000313" key="2">
    <source>
        <dbReference type="Proteomes" id="UP000636453"/>
    </source>
</evidence>
<comment type="caution">
    <text evidence="1">The sequence shown here is derived from an EMBL/GenBank/DDBJ whole genome shotgun (WGS) entry which is preliminary data.</text>
</comment>
<dbReference type="AlphaFoldDB" id="A0A918ZCC8"/>
<accession>A0A918ZCC8</accession>
<proteinExistence type="predicted"/>
<reference evidence="1" key="2">
    <citation type="submission" date="2020-09" db="EMBL/GenBank/DDBJ databases">
        <authorList>
            <person name="Sun Q."/>
            <person name="Kim S."/>
        </authorList>
    </citation>
    <scope>NUCLEOTIDE SEQUENCE</scope>
    <source>
        <strain evidence="1">KCTC 32020</strain>
    </source>
</reference>
<gene>
    <name evidence="1" type="ORF">GCM10007167_28190</name>
</gene>
<organism evidence="1 2">
    <name type="scientific">Vulcaniibacterium thermophilum</name>
    <dbReference type="NCBI Taxonomy" id="1169913"/>
    <lineage>
        <taxon>Bacteria</taxon>
        <taxon>Pseudomonadati</taxon>
        <taxon>Pseudomonadota</taxon>
        <taxon>Gammaproteobacteria</taxon>
        <taxon>Lysobacterales</taxon>
        <taxon>Lysobacteraceae</taxon>
        <taxon>Vulcaniibacterium</taxon>
    </lineage>
</organism>
<protein>
    <submittedName>
        <fullName evidence="1">Uncharacterized protein</fullName>
    </submittedName>
</protein>
<evidence type="ECO:0000313" key="1">
    <source>
        <dbReference type="EMBL" id="GHE44961.1"/>
    </source>
</evidence>
<dbReference type="EMBL" id="BNCF01000027">
    <property type="protein sequence ID" value="GHE44961.1"/>
    <property type="molecule type" value="Genomic_DNA"/>
</dbReference>
<dbReference type="Proteomes" id="UP000636453">
    <property type="component" value="Unassembled WGS sequence"/>
</dbReference>